<dbReference type="Pfam" id="PF22461">
    <property type="entry name" value="SLBB_2"/>
    <property type="match status" value="1"/>
</dbReference>
<dbReference type="Proteomes" id="UP000229897">
    <property type="component" value="Chromosome"/>
</dbReference>
<evidence type="ECO:0000256" key="3">
    <source>
        <dbReference type="ARBA" id="ARBA00022448"/>
    </source>
</evidence>
<evidence type="ECO:0000259" key="17">
    <source>
        <dbReference type="Pfam" id="PF10531"/>
    </source>
</evidence>
<feature type="chain" id="PRO_5013736530" evidence="15">
    <location>
        <begin position="23"/>
        <end position="262"/>
    </location>
</feature>
<evidence type="ECO:0000259" key="16">
    <source>
        <dbReference type="Pfam" id="PF02563"/>
    </source>
</evidence>
<dbReference type="InterPro" id="IPR049712">
    <property type="entry name" value="Poly_export"/>
</dbReference>
<sequence>MKQLVHGLMAFLMTMTMGAAMAADLPLGPGDVLKVSVYGSPDLTLETRVSEGGNISFPLIGQVPVAGLSAAAAEKKIASLLEAGNYVKKPQVNVIVTAVQSQQVSVLGQVNRPGRYPIEGKRSLMDLLAMAGGINGEGGDRLSLIRTRDGKTTREEIDVIEMIRAGQLAKDYALSGNDVVYVERAPKFYIYGEVQRPGAFRLERSMTVVQALSAGGGLSMRGTERGLVIKRRDADGKIRLIDAKQDDLLQVDDVVFVKESWF</sequence>
<feature type="domain" description="Soluble ligand binding" evidence="17">
    <location>
        <begin position="187"/>
        <end position="241"/>
    </location>
</feature>
<dbReference type="InterPro" id="IPR019554">
    <property type="entry name" value="Soluble_ligand-bd"/>
</dbReference>
<evidence type="ECO:0000256" key="5">
    <source>
        <dbReference type="ARBA" id="ARBA00022597"/>
    </source>
</evidence>
<keyword evidence="10" id="KW-0626">Porin</keyword>
<keyword evidence="11" id="KW-0472">Membrane</keyword>
<dbReference type="GO" id="GO:0009279">
    <property type="term" value="C:cell outer membrane"/>
    <property type="evidence" value="ECO:0007669"/>
    <property type="project" value="UniProtKB-SubCell"/>
</dbReference>
<evidence type="ECO:0000256" key="15">
    <source>
        <dbReference type="SAM" id="SignalP"/>
    </source>
</evidence>
<dbReference type="GO" id="GO:0015288">
    <property type="term" value="F:porin activity"/>
    <property type="evidence" value="ECO:0007669"/>
    <property type="project" value="UniProtKB-KW"/>
</dbReference>
<proteinExistence type="inferred from homology"/>
<dbReference type="GO" id="GO:0046930">
    <property type="term" value="C:pore complex"/>
    <property type="evidence" value="ECO:0007669"/>
    <property type="project" value="UniProtKB-KW"/>
</dbReference>
<dbReference type="GO" id="GO:0015159">
    <property type="term" value="F:polysaccharide transmembrane transporter activity"/>
    <property type="evidence" value="ECO:0007669"/>
    <property type="project" value="InterPro"/>
</dbReference>
<evidence type="ECO:0000256" key="7">
    <source>
        <dbReference type="ARBA" id="ARBA00022729"/>
    </source>
</evidence>
<dbReference type="GO" id="GO:0006811">
    <property type="term" value="P:monoatomic ion transport"/>
    <property type="evidence" value="ECO:0007669"/>
    <property type="project" value="UniProtKB-KW"/>
</dbReference>
<dbReference type="InterPro" id="IPR003715">
    <property type="entry name" value="Poly_export_N"/>
</dbReference>
<evidence type="ECO:0000256" key="11">
    <source>
        <dbReference type="ARBA" id="ARBA00023136"/>
    </source>
</evidence>
<protein>
    <submittedName>
        <fullName evidence="19">Polysaccharide export protein EpsE</fullName>
    </submittedName>
</protein>
<keyword evidence="5" id="KW-0762">Sugar transport</keyword>
<evidence type="ECO:0000313" key="19">
    <source>
        <dbReference type="EMBL" id="ATQ78517.1"/>
    </source>
</evidence>
<name>A0A2D2DU65_9BURK</name>
<dbReference type="RefSeq" id="WP_099881620.1">
    <property type="nucleotide sequence ID" value="NZ_CP024608.1"/>
</dbReference>
<feature type="domain" description="SLBB" evidence="18">
    <location>
        <begin position="102"/>
        <end position="182"/>
    </location>
</feature>
<organism evidence="19 20">
    <name type="scientific">Massilia violaceinigra</name>
    <dbReference type="NCBI Taxonomy" id="2045208"/>
    <lineage>
        <taxon>Bacteria</taxon>
        <taxon>Pseudomonadati</taxon>
        <taxon>Pseudomonadota</taxon>
        <taxon>Betaproteobacteria</taxon>
        <taxon>Burkholderiales</taxon>
        <taxon>Oxalobacteraceae</taxon>
        <taxon>Telluria group</taxon>
        <taxon>Massilia</taxon>
    </lineage>
</organism>
<dbReference type="OrthoDB" id="9815244at2"/>
<evidence type="ECO:0000259" key="18">
    <source>
        <dbReference type="Pfam" id="PF22461"/>
    </source>
</evidence>
<keyword evidence="4" id="KW-1134">Transmembrane beta strand</keyword>
<evidence type="ECO:0000256" key="1">
    <source>
        <dbReference type="ARBA" id="ARBA00004571"/>
    </source>
</evidence>
<keyword evidence="8" id="KW-0625">Polysaccharide transport</keyword>
<dbReference type="PANTHER" id="PTHR33619">
    <property type="entry name" value="POLYSACCHARIDE EXPORT PROTEIN GFCE-RELATED"/>
    <property type="match status" value="1"/>
</dbReference>
<dbReference type="Gene3D" id="3.30.1950.10">
    <property type="entry name" value="wza like domain"/>
    <property type="match status" value="1"/>
</dbReference>
<accession>A0A2D2DU65</accession>
<dbReference type="InterPro" id="IPR017478">
    <property type="entry name" value="Polysacc_export_EpsE"/>
</dbReference>
<keyword evidence="9" id="KW-0406">Ion transport</keyword>
<keyword evidence="6" id="KW-0812">Transmembrane</keyword>
<evidence type="ECO:0000256" key="9">
    <source>
        <dbReference type="ARBA" id="ARBA00023065"/>
    </source>
</evidence>
<keyword evidence="13" id="KW-0998">Cell outer membrane</keyword>
<evidence type="ECO:0000256" key="14">
    <source>
        <dbReference type="ARBA" id="ARBA00023288"/>
    </source>
</evidence>
<keyword evidence="3" id="KW-0813">Transport</keyword>
<evidence type="ECO:0000256" key="12">
    <source>
        <dbReference type="ARBA" id="ARBA00023139"/>
    </source>
</evidence>
<gene>
    <name evidence="19" type="primary">epsE</name>
    <name evidence="19" type="ORF">CR152_31375</name>
</gene>
<reference evidence="19" key="1">
    <citation type="submission" date="2017-10" db="EMBL/GenBank/DDBJ databases">
        <title>Massilia psychrophilum sp. nov., a novel purple-pigmented bacterium isolated from Tianshan glacier, Xinjiang Municipality, China.</title>
        <authorList>
            <person name="Wang H."/>
        </authorList>
    </citation>
    <scope>NUCLEOTIDE SEQUENCE [LARGE SCALE GENOMIC DNA]</scope>
    <source>
        <strain evidence="19">B2</strain>
    </source>
</reference>
<dbReference type="InterPro" id="IPR054765">
    <property type="entry name" value="SLBB_dom"/>
</dbReference>
<feature type="domain" description="Polysaccharide export protein N-terminal" evidence="16">
    <location>
        <begin position="23"/>
        <end position="97"/>
    </location>
</feature>
<comment type="subcellular location">
    <subcellularLocation>
        <location evidence="1">Cell outer membrane</location>
        <topology evidence="1">Multi-pass membrane protein</topology>
    </subcellularLocation>
</comment>
<evidence type="ECO:0000256" key="2">
    <source>
        <dbReference type="ARBA" id="ARBA00009450"/>
    </source>
</evidence>
<evidence type="ECO:0000256" key="6">
    <source>
        <dbReference type="ARBA" id="ARBA00022692"/>
    </source>
</evidence>
<keyword evidence="7 15" id="KW-0732">Signal</keyword>
<dbReference type="AlphaFoldDB" id="A0A2D2DU65"/>
<feature type="signal peptide" evidence="15">
    <location>
        <begin position="1"/>
        <end position="22"/>
    </location>
</feature>
<comment type="similarity">
    <text evidence="2">Belongs to the BexD/CtrA/VexA family.</text>
</comment>
<dbReference type="Gene3D" id="3.10.560.10">
    <property type="entry name" value="Outer membrane lipoprotein wza domain like"/>
    <property type="match status" value="2"/>
</dbReference>
<dbReference type="Pfam" id="PF10531">
    <property type="entry name" value="SLBB"/>
    <property type="match status" value="1"/>
</dbReference>
<keyword evidence="20" id="KW-1185">Reference proteome</keyword>
<evidence type="ECO:0000313" key="20">
    <source>
        <dbReference type="Proteomes" id="UP000229897"/>
    </source>
</evidence>
<dbReference type="KEGG" id="mass:CR152_31375"/>
<evidence type="ECO:0000256" key="8">
    <source>
        <dbReference type="ARBA" id="ARBA00023047"/>
    </source>
</evidence>
<keyword evidence="14" id="KW-0449">Lipoprotein</keyword>
<dbReference type="PANTHER" id="PTHR33619:SF3">
    <property type="entry name" value="POLYSACCHARIDE EXPORT PROTEIN GFCE-RELATED"/>
    <property type="match status" value="1"/>
</dbReference>
<dbReference type="Pfam" id="PF02563">
    <property type="entry name" value="Poly_export"/>
    <property type="match status" value="1"/>
</dbReference>
<dbReference type="NCBIfam" id="TIGR03028">
    <property type="entry name" value="EpsE"/>
    <property type="match status" value="1"/>
</dbReference>
<keyword evidence="12" id="KW-0564">Palmitate</keyword>
<dbReference type="EMBL" id="CP024608">
    <property type="protein sequence ID" value="ATQ78517.1"/>
    <property type="molecule type" value="Genomic_DNA"/>
</dbReference>
<evidence type="ECO:0000256" key="10">
    <source>
        <dbReference type="ARBA" id="ARBA00023114"/>
    </source>
</evidence>
<evidence type="ECO:0000256" key="4">
    <source>
        <dbReference type="ARBA" id="ARBA00022452"/>
    </source>
</evidence>
<evidence type="ECO:0000256" key="13">
    <source>
        <dbReference type="ARBA" id="ARBA00023237"/>
    </source>
</evidence>